<dbReference type="GO" id="GO:0080044">
    <property type="term" value="F:quercetin 7-O-glucosyltransferase activity"/>
    <property type="evidence" value="ECO:0007669"/>
    <property type="project" value="TreeGrafter"/>
</dbReference>
<keyword evidence="3" id="KW-1185">Reference proteome</keyword>
<organism evidence="2 3">
    <name type="scientific">Cinnamomum micranthum f. kanehirae</name>
    <dbReference type="NCBI Taxonomy" id="337451"/>
    <lineage>
        <taxon>Eukaryota</taxon>
        <taxon>Viridiplantae</taxon>
        <taxon>Streptophyta</taxon>
        <taxon>Embryophyta</taxon>
        <taxon>Tracheophyta</taxon>
        <taxon>Spermatophyta</taxon>
        <taxon>Magnoliopsida</taxon>
        <taxon>Magnoliidae</taxon>
        <taxon>Laurales</taxon>
        <taxon>Lauraceae</taxon>
        <taxon>Cinnamomum</taxon>
    </lineage>
</organism>
<comment type="caution">
    <text evidence="2">The sequence shown here is derived from an EMBL/GenBank/DDBJ whole genome shotgun (WGS) entry which is preliminary data.</text>
</comment>
<accession>A0A443PAH6</accession>
<evidence type="ECO:0000313" key="3">
    <source>
        <dbReference type="Proteomes" id="UP000283530"/>
    </source>
</evidence>
<sequence length="92" mass="10473">MLCCPFFADQQTNCRYACNEWGVDMVIDNNVKRKEIGDLIREMMVGKKGKEVREKALKRKDSAEIAIKEGGSSHTNLELLIQELAQLRDVSD</sequence>
<reference evidence="2 3" key="1">
    <citation type="journal article" date="2019" name="Nat. Plants">
        <title>Stout camphor tree genome fills gaps in understanding of flowering plant genome evolution.</title>
        <authorList>
            <person name="Chaw S.M."/>
            <person name="Liu Y.C."/>
            <person name="Wu Y.W."/>
            <person name="Wang H.Y."/>
            <person name="Lin C.I."/>
            <person name="Wu C.S."/>
            <person name="Ke H.M."/>
            <person name="Chang L.Y."/>
            <person name="Hsu C.Y."/>
            <person name="Yang H.T."/>
            <person name="Sudianto E."/>
            <person name="Hsu M.H."/>
            <person name="Wu K.P."/>
            <person name="Wang L.N."/>
            <person name="Leebens-Mack J.H."/>
            <person name="Tsai I.J."/>
        </authorList>
    </citation>
    <scope>NUCLEOTIDE SEQUENCE [LARGE SCALE GENOMIC DNA]</scope>
    <source>
        <strain evidence="3">cv. Chaw 1501</strain>
        <tissue evidence="2">Young leaves</tissue>
    </source>
</reference>
<evidence type="ECO:0000313" key="2">
    <source>
        <dbReference type="EMBL" id="RWR87785.1"/>
    </source>
</evidence>
<dbReference type="PANTHER" id="PTHR11926:SF774">
    <property type="entry name" value="UDP-GLYCOSYLTRANSFERASE 85A1-RELATED"/>
    <property type="match status" value="1"/>
</dbReference>
<gene>
    <name evidence="2" type="ORF">CKAN_01674200</name>
</gene>
<dbReference type="Proteomes" id="UP000283530">
    <property type="component" value="Unassembled WGS sequence"/>
</dbReference>
<proteinExistence type="inferred from homology"/>
<dbReference type="OrthoDB" id="1927969at2759"/>
<dbReference type="PANTHER" id="PTHR11926">
    <property type="entry name" value="GLUCOSYL/GLUCURONOSYL TRANSFERASES"/>
    <property type="match status" value="1"/>
</dbReference>
<dbReference type="SUPFAM" id="SSF53756">
    <property type="entry name" value="UDP-Glycosyltransferase/glycogen phosphorylase"/>
    <property type="match status" value="1"/>
</dbReference>
<keyword evidence="2" id="KW-0808">Transferase</keyword>
<dbReference type="GO" id="GO:0080043">
    <property type="term" value="F:quercetin 3-O-glucosyltransferase activity"/>
    <property type="evidence" value="ECO:0007669"/>
    <property type="project" value="TreeGrafter"/>
</dbReference>
<dbReference type="AlphaFoldDB" id="A0A443PAH6"/>
<comment type="similarity">
    <text evidence="1">Belongs to the UDP-glycosyltransferase family.</text>
</comment>
<protein>
    <submittedName>
        <fullName evidence="2">7-deoxyloganetin glucosyltransferase</fullName>
    </submittedName>
</protein>
<name>A0A443PAH6_9MAGN</name>
<evidence type="ECO:0000256" key="1">
    <source>
        <dbReference type="ARBA" id="ARBA00009995"/>
    </source>
</evidence>
<dbReference type="EMBL" id="QPKB01000006">
    <property type="protein sequence ID" value="RWR87785.1"/>
    <property type="molecule type" value="Genomic_DNA"/>
</dbReference>
<dbReference type="Gene3D" id="3.40.50.2000">
    <property type="entry name" value="Glycogen Phosphorylase B"/>
    <property type="match status" value="2"/>
</dbReference>